<evidence type="ECO:0000313" key="2">
    <source>
        <dbReference type="EMBL" id="SJL02350.1"/>
    </source>
</evidence>
<protein>
    <submittedName>
        <fullName evidence="2">Uncharacterized protein</fullName>
    </submittedName>
</protein>
<dbReference type="AlphaFoldDB" id="A0A284R0U7"/>
<accession>A0A284R0U7</accession>
<evidence type="ECO:0000256" key="1">
    <source>
        <dbReference type="SAM" id="MobiDB-lite"/>
    </source>
</evidence>
<name>A0A284R0U7_ARMOS</name>
<gene>
    <name evidence="2" type="ORF">ARMOST_05676</name>
</gene>
<evidence type="ECO:0000313" key="3">
    <source>
        <dbReference type="Proteomes" id="UP000219338"/>
    </source>
</evidence>
<proteinExistence type="predicted"/>
<reference evidence="3" key="1">
    <citation type="journal article" date="2017" name="Nat. Ecol. Evol.">
        <title>Genome expansion and lineage-specific genetic innovations in the forest pathogenic fungi Armillaria.</title>
        <authorList>
            <person name="Sipos G."/>
            <person name="Prasanna A.N."/>
            <person name="Walter M.C."/>
            <person name="O'Connor E."/>
            <person name="Balint B."/>
            <person name="Krizsan K."/>
            <person name="Kiss B."/>
            <person name="Hess J."/>
            <person name="Varga T."/>
            <person name="Slot J."/>
            <person name="Riley R."/>
            <person name="Boka B."/>
            <person name="Rigling D."/>
            <person name="Barry K."/>
            <person name="Lee J."/>
            <person name="Mihaltcheva S."/>
            <person name="LaButti K."/>
            <person name="Lipzen A."/>
            <person name="Waldron R."/>
            <person name="Moloney N.M."/>
            <person name="Sperisen C."/>
            <person name="Kredics L."/>
            <person name="Vagvoelgyi C."/>
            <person name="Patrignani A."/>
            <person name="Fitzpatrick D."/>
            <person name="Nagy I."/>
            <person name="Doyle S."/>
            <person name="Anderson J.B."/>
            <person name="Grigoriev I.V."/>
            <person name="Gueldener U."/>
            <person name="Muensterkoetter M."/>
            <person name="Nagy L.G."/>
        </authorList>
    </citation>
    <scope>NUCLEOTIDE SEQUENCE [LARGE SCALE GENOMIC DNA]</scope>
    <source>
        <strain evidence="3">C18/9</strain>
    </source>
</reference>
<feature type="region of interest" description="Disordered" evidence="1">
    <location>
        <begin position="1"/>
        <end position="26"/>
    </location>
</feature>
<keyword evidence="3" id="KW-1185">Reference proteome</keyword>
<dbReference type="EMBL" id="FUEG01000003">
    <property type="protein sequence ID" value="SJL02350.1"/>
    <property type="molecule type" value="Genomic_DNA"/>
</dbReference>
<sequence length="103" mass="11249">MSGIKRVNNARRQAQAHGYESAGDSGGWTVALRSQGTSVPPWHTCLYTQKIPLRSEPSPSSRFISKAYCWENAACSWLHEASLSFSKRMMGPLGYAGAPNSTD</sequence>
<dbReference type="Proteomes" id="UP000219338">
    <property type="component" value="Unassembled WGS sequence"/>
</dbReference>
<organism evidence="2 3">
    <name type="scientific">Armillaria ostoyae</name>
    <name type="common">Armillaria root rot fungus</name>
    <dbReference type="NCBI Taxonomy" id="47428"/>
    <lineage>
        <taxon>Eukaryota</taxon>
        <taxon>Fungi</taxon>
        <taxon>Dikarya</taxon>
        <taxon>Basidiomycota</taxon>
        <taxon>Agaricomycotina</taxon>
        <taxon>Agaricomycetes</taxon>
        <taxon>Agaricomycetidae</taxon>
        <taxon>Agaricales</taxon>
        <taxon>Marasmiineae</taxon>
        <taxon>Physalacriaceae</taxon>
        <taxon>Armillaria</taxon>
    </lineage>
</organism>